<protein>
    <submittedName>
        <fullName evidence="2">Toxin-antitoxin system COG5654 family toxin component</fullName>
    </submittedName>
</protein>
<organism evidence="2 3">
    <name type="scientific">Algoriphagus marincola HL-49</name>
    <dbReference type="NCBI Taxonomy" id="1305737"/>
    <lineage>
        <taxon>Bacteria</taxon>
        <taxon>Pseudomonadati</taxon>
        <taxon>Bacteroidota</taxon>
        <taxon>Cytophagia</taxon>
        <taxon>Cytophagales</taxon>
        <taxon>Cyclobacteriaceae</taxon>
        <taxon>Algoriphagus</taxon>
    </lineage>
</organism>
<accession>A0A0P8A0N7</accession>
<dbReference type="EMBL" id="LJXT01000158">
    <property type="protein sequence ID" value="KPQ08713.1"/>
    <property type="molecule type" value="Genomic_DNA"/>
</dbReference>
<dbReference type="Proteomes" id="UP000050421">
    <property type="component" value="Unassembled WGS sequence"/>
</dbReference>
<dbReference type="STRING" id="1305737.GCA_000526355_00402"/>
<reference evidence="2 3" key="1">
    <citation type="submission" date="2015-09" db="EMBL/GenBank/DDBJ databases">
        <title>Identification and resolution of microdiversity through metagenomic sequencing of parallel consortia.</title>
        <authorList>
            <person name="Nelson W.C."/>
            <person name="Romine M.F."/>
            <person name="Lindemann S.R."/>
        </authorList>
    </citation>
    <scope>NUCLEOTIDE SEQUENCE [LARGE SCALE GENOMIC DNA]</scope>
    <source>
        <strain evidence="2">HL-49</strain>
    </source>
</reference>
<evidence type="ECO:0000313" key="2">
    <source>
        <dbReference type="EMBL" id="KPQ08713.1"/>
    </source>
</evidence>
<comment type="caution">
    <text evidence="2">The sequence shown here is derived from an EMBL/GenBank/DDBJ whole genome shotgun (WGS) entry which is preliminary data.</text>
</comment>
<proteinExistence type="predicted"/>
<evidence type="ECO:0000259" key="1">
    <source>
        <dbReference type="SMART" id="SM00953"/>
    </source>
</evidence>
<dbReference type="Pfam" id="PF08808">
    <property type="entry name" value="RES"/>
    <property type="match status" value="1"/>
</dbReference>
<name>A0A0P8A0N7_9BACT</name>
<evidence type="ECO:0000313" key="3">
    <source>
        <dbReference type="Proteomes" id="UP000050421"/>
    </source>
</evidence>
<dbReference type="SMART" id="SM00953">
    <property type="entry name" value="RES"/>
    <property type="match status" value="1"/>
</dbReference>
<dbReference type="OrthoDB" id="9789501at2"/>
<sequence length="152" mass="17343">MNVYRIALNEYCNLRGEGAKRYGGRWNHVGTPAIYAGGSISVSLLERLTIDSELFTSERYKLYSVMEIHIPKKLIYYINRKDLPENWHQIPAPKSTKDLGSSLLNSPKLCFSIPSILDSSSLNFVINPLSKDFHLIESKTYPLSLDPRILRI</sequence>
<dbReference type="AlphaFoldDB" id="A0A0P8A0N7"/>
<gene>
    <name evidence="2" type="ORF">HLUCCX10_16990</name>
</gene>
<dbReference type="PATRIC" id="fig|1305737.6.peg.426"/>
<dbReference type="InterPro" id="IPR014914">
    <property type="entry name" value="RES_dom"/>
</dbReference>
<feature type="domain" description="RES" evidence="1">
    <location>
        <begin position="13"/>
        <end position="140"/>
    </location>
</feature>